<keyword evidence="2" id="KW-1185">Reference proteome</keyword>
<protein>
    <submittedName>
        <fullName evidence="1">13329_t:CDS:1</fullName>
    </submittedName>
</protein>
<sequence length="120" mass="14242">QHRQDAKQWRRCFTKSGKKQHKKLTRVQWSELLRLPYFNPIQFLAIDPMHCLFLDIAKWIVPSDIGQIPRKVDCGEGFANFTADEWKIFILIYATPCLWDYLSALDQRILTNFVRICTIL</sequence>
<evidence type="ECO:0000313" key="2">
    <source>
        <dbReference type="Proteomes" id="UP000789508"/>
    </source>
</evidence>
<evidence type="ECO:0000313" key="1">
    <source>
        <dbReference type="EMBL" id="CAG8779794.1"/>
    </source>
</evidence>
<dbReference type="EMBL" id="CAJVPS010058187">
    <property type="protein sequence ID" value="CAG8779794.1"/>
    <property type="molecule type" value="Genomic_DNA"/>
</dbReference>
<organism evidence="1 2">
    <name type="scientific">Ambispora leptoticha</name>
    <dbReference type="NCBI Taxonomy" id="144679"/>
    <lineage>
        <taxon>Eukaryota</taxon>
        <taxon>Fungi</taxon>
        <taxon>Fungi incertae sedis</taxon>
        <taxon>Mucoromycota</taxon>
        <taxon>Glomeromycotina</taxon>
        <taxon>Glomeromycetes</taxon>
        <taxon>Archaeosporales</taxon>
        <taxon>Ambisporaceae</taxon>
        <taxon>Ambispora</taxon>
    </lineage>
</organism>
<dbReference type="PANTHER" id="PTHR46579:SF2">
    <property type="entry name" value="C2H2-TYPE DOMAIN-CONTAINING PROTEIN"/>
    <property type="match status" value="1"/>
</dbReference>
<feature type="non-terminal residue" evidence="1">
    <location>
        <position position="120"/>
    </location>
</feature>
<gene>
    <name evidence="1" type="ORF">ALEPTO_LOCUS14612</name>
</gene>
<proteinExistence type="predicted"/>
<dbReference type="PANTHER" id="PTHR46579">
    <property type="entry name" value="F5/8 TYPE C DOMAIN-CONTAINING PROTEIN-RELATED"/>
    <property type="match status" value="1"/>
</dbReference>
<feature type="non-terminal residue" evidence="1">
    <location>
        <position position="1"/>
    </location>
</feature>
<dbReference type="AlphaFoldDB" id="A0A9N9JFV0"/>
<name>A0A9N9JFV0_9GLOM</name>
<reference evidence="1" key="1">
    <citation type="submission" date="2021-06" db="EMBL/GenBank/DDBJ databases">
        <authorList>
            <person name="Kallberg Y."/>
            <person name="Tangrot J."/>
            <person name="Rosling A."/>
        </authorList>
    </citation>
    <scope>NUCLEOTIDE SEQUENCE</scope>
    <source>
        <strain evidence="1">FL130A</strain>
    </source>
</reference>
<dbReference type="Proteomes" id="UP000789508">
    <property type="component" value="Unassembled WGS sequence"/>
</dbReference>
<comment type="caution">
    <text evidence="1">The sequence shown here is derived from an EMBL/GenBank/DDBJ whole genome shotgun (WGS) entry which is preliminary data.</text>
</comment>
<accession>A0A9N9JFV0</accession>
<dbReference type="OrthoDB" id="2439011at2759"/>